<dbReference type="STRING" id="1494.SAMN05216497_11234"/>
<dbReference type="InterPro" id="IPR002347">
    <property type="entry name" value="SDR_fam"/>
</dbReference>
<organism evidence="2 4">
    <name type="scientific">Clostridium cochlearium</name>
    <dbReference type="NCBI Taxonomy" id="1494"/>
    <lineage>
        <taxon>Bacteria</taxon>
        <taxon>Bacillati</taxon>
        <taxon>Bacillota</taxon>
        <taxon>Clostridia</taxon>
        <taxon>Eubacteriales</taxon>
        <taxon>Clostridiaceae</taxon>
        <taxon>Clostridium</taxon>
    </lineage>
</organism>
<evidence type="ECO:0000313" key="2">
    <source>
        <dbReference type="EMBL" id="SQB33259.1"/>
    </source>
</evidence>
<keyword evidence="2" id="KW-0560">Oxidoreductase</keyword>
<dbReference type="Gene3D" id="3.40.50.720">
    <property type="entry name" value="NAD(P)-binding Rossmann-like Domain"/>
    <property type="match status" value="1"/>
</dbReference>
<keyword evidence="3" id="KW-1185">Reference proteome</keyword>
<name>A0A240A164_CLOCO</name>
<sequence length="57" mass="6150">MINEDESKIQQFGKNTPLTRAAQPVELAGAYVYLAYSDASYVTGEIIHVNGGKFVSG</sequence>
<evidence type="ECO:0000313" key="1">
    <source>
        <dbReference type="EMBL" id="SDL20978.1"/>
    </source>
</evidence>
<protein>
    <submittedName>
        <fullName evidence="1">Enoyl-(Acyl carrier protein) reductase</fullName>
    </submittedName>
    <submittedName>
        <fullName evidence="2">Short-chain alcohol dehydrogenase, general stress protein 39</fullName>
        <ecNumber evidence="2">1.-.-.-</ecNumber>
    </submittedName>
</protein>
<dbReference type="Proteomes" id="UP000250223">
    <property type="component" value="Unassembled WGS sequence"/>
</dbReference>
<dbReference type="Proteomes" id="UP000198811">
    <property type="component" value="Unassembled WGS sequence"/>
</dbReference>
<evidence type="ECO:0000313" key="4">
    <source>
        <dbReference type="Proteomes" id="UP000250223"/>
    </source>
</evidence>
<dbReference type="Pfam" id="PF13561">
    <property type="entry name" value="adh_short_C2"/>
    <property type="match status" value="1"/>
</dbReference>
<dbReference type="InterPro" id="IPR036291">
    <property type="entry name" value="NAD(P)-bd_dom_sf"/>
</dbReference>
<reference evidence="2 4" key="2">
    <citation type="submission" date="2018-06" db="EMBL/GenBank/DDBJ databases">
        <authorList>
            <consortium name="Pathogen Informatics"/>
            <person name="Doyle S."/>
        </authorList>
    </citation>
    <scope>NUCLEOTIDE SEQUENCE [LARGE SCALE GENOMIC DNA]</scope>
    <source>
        <strain evidence="2 4">NCTC13028</strain>
    </source>
</reference>
<dbReference type="EMBL" id="FNGL01000012">
    <property type="protein sequence ID" value="SDL20978.1"/>
    <property type="molecule type" value="Genomic_DNA"/>
</dbReference>
<dbReference type="EMBL" id="UAWC01000001">
    <property type="protein sequence ID" value="SQB33259.1"/>
    <property type="molecule type" value="Genomic_DNA"/>
</dbReference>
<gene>
    <name evidence="2" type="primary">ydaD</name>
    <name evidence="2" type="ORF">NCTC13028_00251</name>
    <name evidence="1" type="ORF">SAMN05216497_11234</name>
</gene>
<reference evidence="1 3" key="1">
    <citation type="submission" date="2016-10" db="EMBL/GenBank/DDBJ databases">
        <authorList>
            <person name="Varghese N."/>
            <person name="Submissions S."/>
        </authorList>
    </citation>
    <scope>NUCLEOTIDE SEQUENCE [LARGE SCALE GENOMIC DNA]</scope>
    <source>
        <strain evidence="1 3">NLAE-zl-C224</strain>
    </source>
</reference>
<dbReference type="GO" id="GO:0016491">
    <property type="term" value="F:oxidoreductase activity"/>
    <property type="evidence" value="ECO:0007669"/>
    <property type="project" value="UniProtKB-KW"/>
</dbReference>
<dbReference type="AlphaFoldDB" id="A0A240A164"/>
<dbReference type="SUPFAM" id="SSF51735">
    <property type="entry name" value="NAD(P)-binding Rossmann-fold domains"/>
    <property type="match status" value="1"/>
</dbReference>
<evidence type="ECO:0000313" key="3">
    <source>
        <dbReference type="Proteomes" id="UP000198811"/>
    </source>
</evidence>
<dbReference type="EC" id="1.-.-.-" evidence="2"/>
<proteinExistence type="predicted"/>
<accession>A0A240A164</accession>